<dbReference type="GO" id="GO:0009307">
    <property type="term" value="P:DNA restriction-modification system"/>
    <property type="evidence" value="ECO:0007669"/>
    <property type="project" value="UniProtKB-KW"/>
</dbReference>
<evidence type="ECO:0000313" key="4">
    <source>
        <dbReference type="Proteomes" id="UP000003295"/>
    </source>
</evidence>
<gene>
    <name evidence="3" type="ORF">COLINT_02743</name>
</gene>
<dbReference type="Gene3D" id="1.20.1260.30">
    <property type="match status" value="1"/>
</dbReference>
<name>C4F9K9_9ACTN</name>
<evidence type="ECO:0000256" key="1">
    <source>
        <dbReference type="ARBA" id="ARBA00006594"/>
    </source>
</evidence>
<dbReference type="EMBL" id="ABXH02000014">
    <property type="protein sequence ID" value="EEP44533.1"/>
    <property type="molecule type" value="Genomic_DNA"/>
</dbReference>
<keyword evidence="2" id="KW-0680">Restriction system</keyword>
<comment type="similarity">
    <text evidence="1">Belongs to the N(4)/N(6)-methyltransferase family.</text>
</comment>
<dbReference type="Proteomes" id="UP000003295">
    <property type="component" value="Unassembled WGS sequence"/>
</dbReference>
<dbReference type="STRING" id="521003.COLINT_02743"/>
<dbReference type="eggNOG" id="COG0286">
    <property type="taxonomic scope" value="Bacteria"/>
</dbReference>
<organism evidence="3 4">
    <name type="scientific">Collinsella intestinalis DSM 13280</name>
    <dbReference type="NCBI Taxonomy" id="521003"/>
    <lineage>
        <taxon>Bacteria</taxon>
        <taxon>Bacillati</taxon>
        <taxon>Actinomycetota</taxon>
        <taxon>Coriobacteriia</taxon>
        <taxon>Coriobacteriales</taxon>
        <taxon>Coriobacteriaceae</taxon>
        <taxon>Collinsella</taxon>
    </lineage>
</organism>
<evidence type="ECO:0000313" key="3">
    <source>
        <dbReference type="EMBL" id="EEP44533.1"/>
    </source>
</evidence>
<dbReference type="InterPro" id="IPR038333">
    <property type="entry name" value="T1MK-like_N_sf"/>
</dbReference>
<evidence type="ECO:0000256" key="2">
    <source>
        <dbReference type="ARBA" id="ARBA00022747"/>
    </source>
</evidence>
<dbReference type="HOGENOM" id="CLU_208478_0_0_11"/>
<protein>
    <submittedName>
        <fullName evidence="3">Uncharacterized protein</fullName>
    </submittedName>
</protein>
<reference evidence="3 4" key="1">
    <citation type="submission" date="2009-04" db="EMBL/GenBank/DDBJ databases">
        <authorList>
            <person name="Weinstock G."/>
            <person name="Sodergren E."/>
            <person name="Clifton S."/>
            <person name="Fulton L."/>
            <person name="Fulton B."/>
            <person name="Courtney L."/>
            <person name="Fronick C."/>
            <person name="Harrison M."/>
            <person name="Strong C."/>
            <person name="Farmer C."/>
            <person name="Delahaunty K."/>
            <person name="Markovic C."/>
            <person name="Hall O."/>
            <person name="Minx P."/>
            <person name="Tomlinson C."/>
            <person name="Mitreva M."/>
            <person name="Nelson J."/>
            <person name="Hou S."/>
            <person name="Wollam A."/>
            <person name="Pepin K.H."/>
            <person name="Johnson M."/>
            <person name="Bhonagiri V."/>
            <person name="Nash W.E."/>
            <person name="Warren W."/>
            <person name="Chinwalla A."/>
            <person name="Mardis E.R."/>
            <person name="Wilson R.K."/>
        </authorList>
    </citation>
    <scope>NUCLEOTIDE SEQUENCE [LARGE SCALE GENOMIC DNA]</scope>
    <source>
        <strain evidence="3 4">DSM 13280</strain>
    </source>
</reference>
<dbReference type="RefSeq" id="WP_006722975.1">
    <property type="nucleotide sequence ID" value="NZ_GG692710.1"/>
</dbReference>
<comment type="caution">
    <text evidence="3">The sequence shown here is derived from an EMBL/GenBank/DDBJ whole genome shotgun (WGS) entry which is preliminary data.</text>
</comment>
<sequence>MITGAAKNKVDAIWQKMWEGGITNPLDVISNLTYLMFMRSLEIQQH</sequence>
<dbReference type="AlphaFoldDB" id="C4F9K9"/>
<proteinExistence type="inferred from homology"/>
<accession>C4F9K9</accession>